<feature type="compositionally biased region" description="Basic and acidic residues" evidence="1">
    <location>
        <begin position="7"/>
        <end position="19"/>
    </location>
</feature>
<proteinExistence type="predicted"/>
<dbReference type="EnsemblPlants" id="TuG1812G0100000478.01.T01">
    <property type="protein sequence ID" value="TuG1812G0100000478.01.T01"/>
    <property type="gene ID" value="TuG1812G0100000478.01"/>
</dbReference>
<organism evidence="2 3">
    <name type="scientific">Triticum urartu</name>
    <name type="common">Red wild einkorn</name>
    <name type="synonym">Crithodium urartu</name>
    <dbReference type="NCBI Taxonomy" id="4572"/>
    <lineage>
        <taxon>Eukaryota</taxon>
        <taxon>Viridiplantae</taxon>
        <taxon>Streptophyta</taxon>
        <taxon>Embryophyta</taxon>
        <taxon>Tracheophyta</taxon>
        <taxon>Spermatophyta</taxon>
        <taxon>Magnoliopsida</taxon>
        <taxon>Liliopsida</taxon>
        <taxon>Poales</taxon>
        <taxon>Poaceae</taxon>
        <taxon>BOP clade</taxon>
        <taxon>Pooideae</taxon>
        <taxon>Triticodae</taxon>
        <taxon>Triticeae</taxon>
        <taxon>Triticinae</taxon>
        <taxon>Triticum</taxon>
    </lineage>
</organism>
<evidence type="ECO:0000313" key="3">
    <source>
        <dbReference type="Proteomes" id="UP000015106"/>
    </source>
</evidence>
<reference evidence="2" key="2">
    <citation type="submission" date="2018-03" db="EMBL/GenBank/DDBJ databases">
        <title>The Triticum urartu genome reveals the dynamic nature of wheat genome evolution.</title>
        <authorList>
            <person name="Ling H."/>
            <person name="Ma B."/>
            <person name="Shi X."/>
            <person name="Liu H."/>
            <person name="Dong L."/>
            <person name="Sun H."/>
            <person name="Cao Y."/>
            <person name="Gao Q."/>
            <person name="Zheng S."/>
            <person name="Li Y."/>
            <person name="Yu Y."/>
            <person name="Du H."/>
            <person name="Qi M."/>
            <person name="Li Y."/>
            <person name="Yu H."/>
            <person name="Cui Y."/>
            <person name="Wang N."/>
            <person name="Chen C."/>
            <person name="Wu H."/>
            <person name="Zhao Y."/>
            <person name="Zhang J."/>
            <person name="Li Y."/>
            <person name="Zhou W."/>
            <person name="Zhang B."/>
            <person name="Hu W."/>
            <person name="Eijk M."/>
            <person name="Tang J."/>
            <person name="Witsenboer H."/>
            <person name="Zhao S."/>
            <person name="Li Z."/>
            <person name="Zhang A."/>
            <person name="Wang D."/>
            <person name="Liang C."/>
        </authorList>
    </citation>
    <scope>NUCLEOTIDE SEQUENCE [LARGE SCALE GENOMIC DNA]</scope>
    <source>
        <strain evidence="2">cv. G1812</strain>
    </source>
</reference>
<feature type="region of interest" description="Disordered" evidence="1">
    <location>
        <begin position="1"/>
        <end position="33"/>
    </location>
</feature>
<protein>
    <submittedName>
        <fullName evidence="2">Uncharacterized protein</fullName>
    </submittedName>
</protein>
<evidence type="ECO:0000313" key="2">
    <source>
        <dbReference type="EnsemblPlants" id="TuG1812G0100000478.01.T01"/>
    </source>
</evidence>
<evidence type="ECO:0000256" key="1">
    <source>
        <dbReference type="SAM" id="MobiDB-lite"/>
    </source>
</evidence>
<reference evidence="2" key="3">
    <citation type="submission" date="2022-06" db="UniProtKB">
        <authorList>
            <consortium name="EnsemblPlants"/>
        </authorList>
    </citation>
    <scope>IDENTIFICATION</scope>
</reference>
<keyword evidence="3" id="KW-1185">Reference proteome</keyword>
<name>A0A8R7NXV5_TRIUA</name>
<sequence length="210" mass="23520">MGNARSKAGEHEQEDDKATDQTSVKNAEEYNTNLIPVDEKVDAICATEPAPTSETTLKDGNPSIITIDADVEPFYTTETDGPERVRPGYHDDGQTFTLTASLTLDHAIHNMQLRDNSQDDTASEHHETLSLNNECKKYADHAREQYNARKRAAYRIKRNADIVSLQNENQPVVAKSDHRDLINAHWWAAYRNKLSDGLGNQQVIGKSARC</sequence>
<reference evidence="3" key="1">
    <citation type="journal article" date="2013" name="Nature">
        <title>Draft genome of the wheat A-genome progenitor Triticum urartu.</title>
        <authorList>
            <person name="Ling H.Q."/>
            <person name="Zhao S."/>
            <person name="Liu D."/>
            <person name="Wang J."/>
            <person name="Sun H."/>
            <person name="Zhang C."/>
            <person name="Fan H."/>
            <person name="Li D."/>
            <person name="Dong L."/>
            <person name="Tao Y."/>
            <person name="Gao C."/>
            <person name="Wu H."/>
            <person name="Li Y."/>
            <person name="Cui Y."/>
            <person name="Guo X."/>
            <person name="Zheng S."/>
            <person name="Wang B."/>
            <person name="Yu K."/>
            <person name="Liang Q."/>
            <person name="Yang W."/>
            <person name="Lou X."/>
            <person name="Chen J."/>
            <person name="Feng M."/>
            <person name="Jian J."/>
            <person name="Zhang X."/>
            <person name="Luo G."/>
            <person name="Jiang Y."/>
            <person name="Liu J."/>
            <person name="Wang Z."/>
            <person name="Sha Y."/>
            <person name="Zhang B."/>
            <person name="Wu H."/>
            <person name="Tang D."/>
            <person name="Shen Q."/>
            <person name="Xue P."/>
            <person name="Zou S."/>
            <person name="Wang X."/>
            <person name="Liu X."/>
            <person name="Wang F."/>
            <person name="Yang Y."/>
            <person name="An X."/>
            <person name="Dong Z."/>
            <person name="Zhang K."/>
            <person name="Zhang X."/>
            <person name="Luo M.C."/>
            <person name="Dvorak J."/>
            <person name="Tong Y."/>
            <person name="Wang J."/>
            <person name="Yang H."/>
            <person name="Li Z."/>
            <person name="Wang D."/>
            <person name="Zhang A."/>
            <person name="Wang J."/>
        </authorList>
    </citation>
    <scope>NUCLEOTIDE SEQUENCE</scope>
    <source>
        <strain evidence="3">cv. G1812</strain>
    </source>
</reference>
<feature type="compositionally biased region" description="Polar residues" evidence="1">
    <location>
        <begin position="20"/>
        <end position="33"/>
    </location>
</feature>
<dbReference type="AlphaFoldDB" id="A0A8R7NXV5"/>
<dbReference type="Gramene" id="TuG1812G0100000478.01.T01">
    <property type="protein sequence ID" value="TuG1812G0100000478.01.T01"/>
    <property type="gene ID" value="TuG1812G0100000478.01"/>
</dbReference>
<accession>A0A8R7NXV5</accession>
<dbReference type="Proteomes" id="UP000015106">
    <property type="component" value="Chromosome 1"/>
</dbReference>